<organism evidence="1 2">
    <name type="scientific">Chryseobacterium angstadtii</name>
    <dbReference type="NCBI Taxonomy" id="558151"/>
    <lineage>
        <taxon>Bacteria</taxon>
        <taxon>Pseudomonadati</taxon>
        <taxon>Bacteroidota</taxon>
        <taxon>Flavobacteriia</taxon>
        <taxon>Flavobacteriales</taxon>
        <taxon>Weeksellaceae</taxon>
        <taxon>Chryseobacterium group</taxon>
        <taxon>Chryseobacterium</taxon>
    </lineage>
</organism>
<dbReference type="PATRIC" id="fig|558151.6.peg.2911"/>
<dbReference type="Proteomes" id="UP000036261">
    <property type="component" value="Unassembled WGS sequence"/>
</dbReference>
<dbReference type="STRING" id="558151.ACM46_13760"/>
<comment type="caution">
    <text evidence="1">The sequence shown here is derived from an EMBL/GenBank/DDBJ whole genome shotgun (WGS) entry which is preliminary data.</text>
</comment>
<dbReference type="RefSeq" id="WP_048507255.1">
    <property type="nucleotide sequence ID" value="NZ_LFND01000004.1"/>
</dbReference>
<gene>
    <name evidence="1" type="ORF">ACM46_13760</name>
</gene>
<dbReference type="OrthoDB" id="798290at2"/>
<evidence type="ECO:0008006" key="3">
    <source>
        <dbReference type="Google" id="ProtNLM"/>
    </source>
</evidence>
<accession>A0A0J7IAW3</accession>
<reference evidence="1 2" key="1">
    <citation type="journal article" date="2013" name="Int. J. Syst. Evol. Microbiol.">
        <title>Chryseobacterium angstadtii sp. nov., isolated from a newt tank.</title>
        <authorList>
            <person name="Kirk K.E."/>
            <person name="Hoffman J.A."/>
            <person name="Smith K.A."/>
            <person name="Strahan B.L."/>
            <person name="Failor K.C."/>
            <person name="Krebs J.E."/>
            <person name="Gale A.N."/>
            <person name="Do T.D."/>
            <person name="Sontag T.C."/>
            <person name="Batties A.M."/>
            <person name="Mistiszyn K."/>
            <person name="Newman J.D."/>
        </authorList>
    </citation>
    <scope>NUCLEOTIDE SEQUENCE [LARGE SCALE GENOMIC DNA]</scope>
    <source>
        <strain evidence="1 2">KM</strain>
    </source>
</reference>
<dbReference type="EMBL" id="LFND01000004">
    <property type="protein sequence ID" value="KMQ63011.1"/>
    <property type="molecule type" value="Genomic_DNA"/>
</dbReference>
<proteinExistence type="predicted"/>
<evidence type="ECO:0000313" key="2">
    <source>
        <dbReference type="Proteomes" id="UP000036261"/>
    </source>
</evidence>
<protein>
    <recommendedName>
        <fullName evidence="3">Phage tail protein</fullName>
    </recommendedName>
</protein>
<keyword evidence="2" id="KW-1185">Reference proteome</keyword>
<sequence>MANINITSSECAWAHFEVKLLSKVIKGLKGFSTKKTVESEHIYGAGNEPIDIMKGNTKYEGNIKLLGFEADALNRAAQIAGYDDITEVPHELIVITISYKKKAGEKINTIVTSGVQFTEDGFEMEQGAKNREVTLPYIAMSRRMI</sequence>
<evidence type="ECO:0000313" key="1">
    <source>
        <dbReference type="EMBL" id="KMQ63011.1"/>
    </source>
</evidence>
<name>A0A0J7IAW3_9FLAO</name>
<dbReference type="AlphaFoldDB" id="A0A0J7IAW3"/>